<feature type="compositionally biased region" description="Low complexity" evidence="1">
    <location>
        <begin position="138"/>
        <end position="157"/>
    </location>
</feature>
<evidence type="ECO:0000313" key="3">
    <source>
        <dbReference type="RefSeq" id="XP_021039571.1"/>
    </source>
</evidence>
<dbReference type="KEGG" id="mcal:110310802"/>
<feature type="compositionally biased region" description="Low complexity" evidence="1">
    <location>
        <begin position="19"/>
        <end position="30"/>
    </location>
</feature>
<dbReference type="AlphaFoldDB" id="A0A6P5RAC3"/>
<reference evidence="3" key="1">
    <citation type="submission" date="2025-08" db="UniProtKB">
        <authorList>
            <consortium name="RefSeq"/>
        </authorList>
    </citation>
    <scope>IDENTIFICATION</scope>
</reference>
<protein>
    <submittedName>
        <fullName evidence="3">Uncharacterized protein LOC110310802</fullName>
    </submittedName>
</protein>
<feature type="compositionally biased region" description="Polar residues" evidence="1">
    <location>
        <begin position="31"/>
        <end position="43"/>
    </location>
</feature>
<accession>A0A6P5RAC3</accession>
<evidence type="ECO:0000313" key="2">
    <source>
        <dbReference type="Proteomes" id="UP000515126"/>
    </source>
</evidence>
<dbReference type="RefSeq" id="XP_021039571.1">
    <property type="nucleotide sequence ID" value="XM_021183912.1"/>
</dbReference>
<organism evidence="2 3">
    <name type="scientific">Mus caroli</name>
    <name type="common">Ryukyu mouse</name>
    <name type="synonym">Ricefield mouse</name>
    <dbReference type="NCBI Taxonomy" id="10089"/>
    <lineage>
        <taxon>Eukaryota</taxon>
        <taxon>Metazoa</taxon>
        <taxon>Chordata</taxon>
        <taxon>Craniata</taxon>
        <taxon>Vertebrata</taxon>
        <taxon>Euteleostomi</taxon>
        <taxon>Mammalia</taxon>
        <taxon>Eutheria</taxon>
        <taxon>Euarchontoglires</taxon>
        <taxon>Glires</taxon>
        <taxon>Rodentia</taxon>
        <taxon>Myomorpha</taxon>
        <taxon>Muroidea</taxon>
        <taxon>Muridae</taxon>
        <taxon>Murinae</taxon>
        <taxon>Mus</taxon>
        <taxon>Mus</taxon>
    </lineage>
</organism>
<feature type="compositionally biased region" description="Low complexity" evidence="1">
    <location>
        <begin position="216"/>
        <end position="237"/>
    </location>
</feature>
<evidence type="ECO:0000256" key="1">
    <source>
        <dbReference type="SAM" id="MobiDB-lite"/>
    </source>
</evidence>
<proteinExistence type="predicted"/>
<sequence>MKRAGEPGNGLTLCNRPEQGAQAGSAARSQLSTAIRGQTQPQGCSPARPRPRRPSAPRPLRRESDARPGLPPPRASRLGSRVLRRRSPGPGRSGVRETAQREKSWAGRVGKEGSSPAPLGASATRRGRTEQSREHNSPRLAHPPQRAPAAPEPEAGPSLVPAHAAPHSQSPQRRLPARAVPPLTFLRRLCPAPLACPRPSGLQANGSSPLLHKRAGAGPRTGTAGPSPAPLLPARSLGAASARPPALAVCDLRSAGGCRPSGSAVTPSCLTHPAWPSPRRPRSSLASREPCKALAGAAGESRPGPRVAAARP</sequence>
<dbReference type="Proteomes" id="UP000515126">
    <property type="component" value="Chromosome 15"/>
</dbReference>
<name>A0A6P5RAC3_MUSCR</name>
<dbReference type="GeneID" id="110310802"/>
<feature type="region of interest" description="Disordered" evidence="1">
    <location>
        <begin position="198"/>
        <end position="237"/>
    </location>
</feature>
<gene>
    <name evidence="3" type="primary">LOC110310802</name>
</gene>
<feature type="compositionally biased region" description="Basic and acidic residues" evidence="1">
    <location>
        <begin position="127"/>
        <end position="137"/>
    </location>
</feature>
<feature type="compositionally biased region" description="Basic and acidic residues" evidence="1">
    <location>
        <begin position="94"/>
        <end position="111"/>
    </location>
</feature>
<keyword evidence="2" id="KW-1185">Reference proteome</keyword>
<feature type="region of interest" description="Disordered" evidence="1">
    <location>
        <begin position="1"/>
        <end position="176"/>
    </location>
</feature>
<feature type="region of interest" description="Disordered" evidence="1">
    <location>
        <begin position="259"/>
        <end position="312"/>
    </location>
</feature>